<evidence type="ECO:0000313" key="1">
    <source>
        <dbReference type="EMBL" id="MCI15583.1"/>
    </source>
</evidence>
<reference evidence="1 2" key="1">
    <citation type="journal article" date="2018" name="Front. Plant Sci.">
        <title>Red Clover (Trifolium pratense) and Zigzag Clover (T. medium) - A Picture of Genomic Similarities and Differences.</title>
        <authorList>
            <person name="Dluhosova J."/>
            <person name="Istvanek J."/>
            <person name="Nedelnik J."/>
            <person name="Repkova J."/>
        </authorList>
    </citation>
    <scope>NUCLEOTIDE SEQUENCE [LARGE SCALE GENOMIC DNA]</scope>
    <source>
        <strain evidence="2">cv. 10/8</strain>
        <tissue evidence="1">Leaf</tissue>
    </source>
</reference>
<keyword evidence="2" id="KW-1185">Reference proteome</keyword>
<proteinExistence type="predicted"/>
<organism evidence="1 2">
    <name type="scientific">Trifolium medium</name>
    <dbReference type="NCBI Taxonomy" id="97028"/>
    <lineage>
        <taxon>Eukaryota</taxon>
        <taxon>Viridiplantae</taxon>
        <taxon>Streptophyta</taxon>
        <taxon>Embryophyta</taxon>
        <taxon>Tracheophyta</taxon>
        <taxon>Spermatophyta</taxon>
        <taxon>Magnoliopsida</taxon>
        <taxon>eudicotyledons</taxon>
        <taxon>Gunneridae</taxon>
        <taxon>Pentapetalae</taxon>
        <taxon>rosids</taxon>
        <taxon>fabids</taxon>
        <taxon>Fabales</taxon>
        <taxon>Fabaceae</taxon>
        <taxon>Papilionoideae</taxon>
        <taxon>50 kb inversion clade</taxon>
        <taxon>NPAAA clade</taxon>
        <taxon>Hologalegina</taxon>
        <taxon>IRL clade</taxon>
        <taxon>Trifolieae</taxon>
        <taxon>Trifolium</taxon>
    </lineage>
</organism>
<protein>
    <submittedName>
        <fullName evidence="1">Uncharacterized protein</fullName>
    </submittedName>
</protein>
<comment type="caution">
    <text evidence="1">The sequence shown here is derived from an EMBL/GenBank/DDBJ whole genome shotgun (WGS) entry which is preliminary data.</text>
</comment>
<name>A0A392PU17_9FABA</name>
<evidence type="ECO:0000313" key="2">
    <source>
        <dbReference type="Proteomes" id="UP000265520"/>
    </source>
</evidence>
<dbReference type="EMBL" id="LXQA010097087">
    <property type="protein sequence ID" value="MCI15583.1"/>
    <property type="molecule type" value="Genomic_DNA"/>
</dbReference>
<accession>A0A392PU17</accession>
<dbReference type="Proteomes" id="UP000265520">
    <property type="component" value="Unassembled WGS sequence"/>
</dbReference>
<dbReference type="AlphaFoldDB" id="A0A392PU17"/>
<feature type="non-terminal residue" evidence="1">
    <location>
        <position position="55"/>
    </location>
</feature>
<sequence>MKQFSNNKRKPHQFKVGDVFVKLRPYRQNSVAGRRVHKLSKRFHGPYKLLEQIGE</sequence>